<dbReference type="RefSeq" id="WP_126577838.1">
    <property type="nucleotide sequence ID" value="NZ_BIFR01000001.1"/>
</dbReference>
<keyword evidence="3" id="KW-1185">Reference proteome</keyword>
<dbReference type="Proteomes" id="UP000287352">
    <property type="component" value="Unassembled WGS sequence"/>
</dbReference>
<feature type="transmembrane region" description="Helical" evidence="1">
    <location>
        <begin position="88"/>
        <end position="114"/>
    </location>
</feature>
<feature type="transmembrane region" description="Helical" evidence="1">
    <location>
        <begin position="161"/>
        <end position="184"/>
    </location>
</feature>
<feature type="transmembrane region" description="Helical" evidence="1">
    <location>
        <begin position="46"/>
        <end position="67"/>
    </location>
</feature>
<reference evidence="3" key="1">
    <citation type="submission" date="2018-12" db="EMBL/GenBank/DDBJ databases">
        <title>Tengunoibacter tsumagoiensis gen. nov., sp. nov., Dictyobacter kobayashii sp. nov., D. alpinus sp. nov., and D. joshuensis sp. nov. and description of Dictyobacteraceae fam. nov. within the order Ktedonobacterales isolated from Tengu-no-mugimeshi.</title>
        <authorList>
            <person name="Wang C.M."/>
            <person name="Zheng Y."/>
            <person name="Sakai Y."/>
            <person name="Toyoda A."/>
            <person name="Minakuchi Y."/>
            <person name="Abe K."/>
            <person name="Yokota A."/>
            <person name="Yabe S."/>
        </authorList>
    </citation>
    <scope>NUCLEOTIDE SEQUENCE [LARGE SCALE GENOMIC DNA]</scope>
    <source>
        <strain evidence="3">Uno3</strain>
    </source>
</reference>
<evidence type="ECO:0000313" key="3">
    <source>
        <dbReference type="Proteomes" id="UP000287352"/>
    </source>
</evidence>
<dbReference type="AlphaFoldDB" id="A0A401ZTM5"/>
<evidence type="ECO:0000313" key="2">
    <source>
        <dbReference type="EMBL" id="GCE10221.1"/>
    </source>
</evidence>
<feature type="transmembrane region" description="Helical" evidence="1">
    <location>
        <begin position="216"/>
        <end position="233"/>
    </location>
</feature>
<keyword evidence="1" id="KW-0812">Transmembrane</keyword>
<keyword evidence="1" id="KW-0472">Membrane</keyword>
<proteinExistence type="predicted"/>
<dbReference type="EMBL" id="BIFR01000001">
    <property type="protein sequence ID" value="GCE10221.1"/>
    <property type="molecule type" value="Genomic_DNA"/>
</dbReference>
<accession>A0A401ZTM5</accession>
<name>A0A401ZTM5_9CHLR</name>
<dbReference type="OrthoDB" id="162416at2"/>
<organism evidence="2 3">
    <name type="scientific">Tengunoibacter tsumagoiensis</name>
    <dbReference type="NCBI Taxonomy" id="2014871"/>
    <lineage>
        <taxon>Bacteria</taxon>
        <taxon>Bacillati</taxon>
        <taxon>Chloroflexota</taxon>
        <taxon>Ktedonobacteria</taxon>
        <taxon>Ktedonobacterales</taxon>
        <taxon>Dictyobacteraceae</taxon>
        <taxon>Tengunoibacter</taxon>
    </lineage>
</organism>
<feature type="transmembrane region" description="Helical" evidence="1">
    <location>
        <begin position="12"/>
        <end position="34"/>
    </location>
</feature>
<comment type="caution">
    <text evidence="2">The sequence shown here is derived from an EMBL/GenBank/DDBJ whole genome shotgun (WGS) entry which is preliminary data.</text>
</comment>
<sequence length="246" mass="27878">MLRDRLWYELKLGWRVIVGVPMCAMGIVVLFTLLQYFLHQSVTRTWLSGLEMFLPLSAGIVATSLLSQDKAIELQLTMPRSYGTTNSLRLGIIFVWSALLACCCLIGIELNTLLPLPAFQQSWTPMARVATLQLLWLAPLLFFLSLGFCLALIIQSRTASGALLGGIWLVAILFVDTIASVPWLRPFLLFPSTLLTFPLEHVSQTHFTLYWWNTRWDQLVLSLLFFIAAWLLSQNTERLLKGSTEE</sequence>
<evidence type="ECO:0000256" key="1">
    <source>
        <dbReference type="SAM" id="Phobius"/>
    </source>
</evidence>
<protein>
    <submittedName>
        <fullName evidence="2">Uncharacterized protein</fullName>
    </submittedName>
</protein>
<keyword evidence="1" id="KW-1133">Transmembrane helix</keyword>
<gene>
    <name evidence="2" type="ORF">KTT_00800</name>
</gene>
<feature type="transmembrane region" description="Helical" evidence="1">
    <location>
        <begin position="134"/>
        <end position="154"/>
    </location>
</feature>